<accession>A0A9D6V1H0</accession>
<comment type="subcellular location">
    <subcellularLocation>
        <location evidence="8">Cytoplasm</location>
    </subcellularLocation>
</comment>
<dbReference type="Gene3D" id="3.40.50.12160">
    <property type="entry name" value="Methylthiotransferase, N-terminal domain"/>
    <property type="match status" value="1"/>
</dbReference>
<dbReference type="SUPFAM" id="SSF102114">
    <property type="entry name" value="Radical SAM enzymes"/>
    <property type="match status" value="1"/>
</dbReference>
<keyword evidence="5 8" id="KW-0479">Metal-binding</keyword>
<dbReference type="InterPro" id="IPR038135">
    <property type="entry name" value="Methylthiotransferase_N_sf"/>
</dbReference>
<feature type="binding site" evidence="8">
    <location>
        <position position="50"/>
    </location>
    <ligand>
        <name>[4Fe-4S] cluster</name>
        <dbReference type="ChEBI" id="CHEBI:49883"/>
        <label>1</label>
    </ligand>
</feature>
<dbReference type="GO" id="GO:0005840">
    <property type="term" value="C:ribosome"/>
    <property type="evidence" value="ECO:0007669"/>
    <property type="project" value="UniProtKB-KW"/>
</dbReference>
<keyword evidence="11" id="KW-0689">Ribosomal protein</keyword>
<dbReference type="Pfam" id="PF18693">
    <property type="entry name" value="TRAM_2"/>
    <property type="match status" value="1"/>
</dbReference>
<evidence type="ECO:0000256" key="5">
    <source>
        <dbReference type="ARBA" id="ARBA00022723"/>
    </source>
</evidence>
<feature type="binding site" evidence="8">
    <location>
        <position position="14"/>
    </location>
    <ligand>
        <name>[4Fe-4S] cluster</name>
        <dbReference type="ChEBI" id="CHEBI:49883"/>
        <label>1</label>
    </ligand>
</feature>
<feature type="domain" description="Radical SAM core" evidence="10">
    <location>
        <begin position="133"/>
        <end position="363"/>
    </location>
</feature>
<evidence type="ECO:0000256" key="4">
    <source>
        <dbReference type="ARBA" id="ARBA00022691"/>
    </source>
</evidence>
<evidence type="ECO:0000256" key="8">
    <source>
        <dbReference type="HAMAP-Rule" id="MF_01865"/>
    </source>
</evidence>
<dbReference type="Gene3D" id="2.40.50.140">
    <property type="entry name" value="Nucleic acid-binding proteins"/>
    <property type="match status" value="1"/>
</dbReference>
<dbReference type="Proteomes" id="UP000807825">
    <property type="component" value="Unassembled WGS sequence"/>
</dbReference>
<feature type="binding site" evidence="8">
    <location>
        <position position="154"/>
    </location>
    <ligand>
        <name>[4Fe-4S] cluster</name>
        <dbReference type="ChEBI" id="CHEBI:49883"/>
        <label>2</label>
        <note>4Fe-4S-S-AdoMet</note>
    </ligand>
</feature>
<reference evidence="11" key="1">
    <citation type="submission" date="2020-07" db="EMBL/GenBank/DDBJ databases">
        <title>Huge and variable diversity of episymbiotic CPR bacteria and DPANN archaea in groundwater ecosystems.</title>
        <authorList>
            <person name="He C.Y."/>
            <person name="Keren R."/>
            <person name="Whittaker M."/>
            <person name="Farag I.F."/>
            <person name="Doudna J."/>
            <person name="Cate J.H.D."/>
            <person name="Banfield J.F."/>
        </authorList>
    </citation>
    <scope>NUCLEOTIDE SEQUENCE</scope>
    <source>
        <strain evidence="11">NC_groundwater_1664_Pr3_B-0.1um_52_9</strain>
    </source>
</reference>
<comment type="similarity">
    <text evidence="8">Belongs to the methylthiotransferase family. RimO subfamily.</text>
</comment>
<dbReference type="PROSITE" id="PS51449">
    <property type="entry name" value="MTTASE_N"/>
    <property type="match status" value="1"/>
</dbReference>
<feature type="domain" description="MTTase N-terminal" evidence="9">
    <location>
        <begin position="5"/>
        <end position="118"/>
    </location>
</feature>
<proteinExistence type="inferred from homology"/>
<feature type="binding site" evidence="8">
    <location>
        <position position="147"/>
    </location>
    <ligand>
        <name>[4Fe-4S] cluster</name>
        <dbReference type="ChEBI" id="CHEBI:49883"/>
        <label>2</label>
        <note>4Fe-4S-S-AdoMet</note>
    </ligand>
</feature>
<dbReference type="AlphaFoldDB" id="A0A9D6V1H0"/>
<dbReference type="EMBL" id="JACRDE010000256">
    <property type="protein sequence ID" value="MBI5249707.1"/>
    <property type="molecule type" value="Genomic_DNA"/>
</dbReference>
<organism evidence="11 12">
    <name type="scientific">Desulfomonile tiedjei</name>
    <dbReference type="NCBI Taxonomy" id="2358"/>
    <lineage>
        <taxon>Bacteria</taxon>
        <taxon>Pseudomonadati</taxon>
        <taxon>Thermodesulfobacteriota</taxon>
        <taxon>Desulfomonilia</taxon>
        <taxon>Desulfomonilales</taxon>
        <taxon>Desulfomonilaceae</taxon>
        <taxon>Desulfomonile</taxon>
    </lineage>
</organism>
<dbReference type="SFLD" id="SFLDS00029">
    <property type="entry name" value="Radical_SAM"/>
    <property type="match status" value="1"/>
</dbReference>
<dbReference type="Gene3D" id="3.80.30.20">
    <property type="entry name" value="tm_1862 like domain"/>
    <property type="match status" value="1"/>
</dbReference>
<dbReference type="NCBIfam" id="TIGR01125">
    <property type="entry name" value="30S ribosomal protein S12 methylthiotransferase RimO"/>
    <property type="match status" value="1"/>
</dbReference>
<keyword evidence="11" id="KW-0687">Ribonucleoprotein</keyword>
<evidence type="ECO:0000256" key="3">
    <source>
        <dbReference type="ARBA" id="ARBA00022679"/>
    </source>
</evidence>
<dbReference type="EC" id="2.8.4.4" evidence="8"/>
<evidence type="ECO:0000313" key="11">
    <source>
        <dbReference type="EMBL" id="MBI5249707.1"/>
    </source>
</evidence>
<sequence length="433" mass="48336">MKKNKRFYLVSLGCPKNRVDAERILSVMSTGGYSYTDDPESAGTIIINTCAFIEPAVEESVDTILDVRSEFPAAFLVVAGCLPLRYKEDLKQSMPEANLFLTPDRIGELPELLADRPSPRIAPGLAAGSGRILTTPGYAYLKIAEGCSKKCSYCTIPSIRGPLTSRDCEELEQEAAFLASGGVRELVLVAQDTTAYGVDRGEKNALLRLLERLTTLDGIKWIRLMYLHPQGVSREMHTIIRDSDKILPYLDIPFQHISDVVLKSMGRPWKGDRIRRLVETLRKEIPDLVLRTTLMVGFPTEQDKHFQELRNFVEAYEIEHVGVFPYSPEEGTRAFHLGDPLPAEEKQARADELRSIHSRFMEKRLASKVGSIHQSLIEGISEESELLLQGRTWDQAPEVDGVLYITSGHAVAGAIHQVRITGFHGTDLFGEID</sequence>
<name>A0A9D6V1H0_9BACT</name>
<keyword evidence="1 8" id="KW-0004">4Fe-4S</keyword>
<dbReference type="Pfam" id="PF04055">
    <property type="entry name" value="Radical_SAM"/>
    <property type="match status" value="1"/>
</dbReference>
<dbReference type="InterPro" id="IPR023404">
    <property type="entry name" value="rSAM_horseshoe"/>
</dbReference>
<dbReference type="InterPro" id="IPR012340">
    <property type="entry name" value="NA-bd_OB-fold"/>
</dbReference>
<dbReference type="GO" id="GO:0035599">
    <property type="term" value="F:aspartic acid methylthiotransferase activity"/>
    <property type="evidence" value="ECO:0007669"/>
    <property type="project" value="TreeGrafter"/>
</dbReference>
<feature type="binding site" evidence="8">
    <location>
        <position position="151"/>
    </location>
    <ligand>
        <name>[4Fe-4S] cluster</name>
        <dbReference type="ChEBI" id="CHEBI:49883"/>
        <label>2</label>
        <note>4Fe-4S-S-AdoMet</note>
    </ligand>
</feature>
<evidence type="ECO:0000259" key="9">
    <source>
        <dbReference type="PROSITE" id="PS51449"/>
    </source>
</evidence>
<dbReference type="FunFam" id="3.80.30.20:FF:000001">
    <property type="entry name" value="tRNA-2-methylthio-N(6)-dimethylallyladenosine synthase 2"/>
    <property type="match status" value="1"/>
</dbReference>
<dbReference type="SFLD" id="SFLDF00274">
    <property type="entry name" value="ribosomal_protein_S12_methylth"/>
    <property type="match status" value="1"/>
</dbReference>
<dbReference type="PROSITE" id="PS51918">
    <property type="entry name" value="RADICAL_SAM"/>
    <property type="match status" value="1"/>
</dbReference>
<dbReference type="InterPro" id="IPR005840">
    <property type="entry name" value="Ribosomal_uS12_MeSTrfase_RimO"/>
</dbReference>
<dbReference type="PANTHER" id="PTHR43837">
    <property type="entry name" value="RIBOSOMAL PROTEIN S12 METHYLTHIOTRANSFERASE RIMO"/>
    <property type="match status" value="1"/>
</dbReference>
<dbReference type="InterPro" id="IPR005839">
    <property type="entry name" value="Methylthiotransferase"/>
</dbReference>
<comment type="function">
    <text evidence="8">Catalyzes the methylthiolation of an aspartic acid residue of ribosomal protein uS12.</text>
</comment>
<dbReference type="InterPro" id="IPR006638">
    <property type="entry name" value="Elp3/MiaA/NifB-like_rSAM"/>
</dbReference>
<dbReference type="GO" id="GO:0103039">
    <property type="term" value="F:protein methylthiotransferase activity"/>
    <property type="evidence" value="ECO:0007669"/>
    <property type="project" value="UniProtKB-EC"/>
</dbReference>
<evidence type="ECO:0000256" key="1">
    <source>
        <dbReference type="ARBA" id="ARBA00022485"/>
    </source>
</evidence>
<evidence type="ECO:0000259" key="10">
    <source>
        <dbReference type="PROSITE" id="PS51918"/>
    </source>
</evidence>
<dbReference type="InterPro" id="IPR020612">
    <property type="entry name" value="Methylthiotransferase_CS"/>
</dbReference>
<dbReference type="SMART" id="SM00729">
    <property type="entry name" value="Elp3"/>
    <property type="match status" value="1"/>
</dbReference>
<feature type="binding site" evidence="8">
    <location>
        <position position="81"/>
    </location>
    <ligand>
        <name>[4Fe-4S] cluster</name>
        <dbReference type="ChEBI" id="CHEBI:49883"/>
        <label>1</label>
    </ligand>
</feature>
<dbReference type="InterPro" id="IPR013848">
    <property type="entry name" value="Methylthiotransferase_N"/>
</dbReference>
<evidence type="ECO:0000256" key="2">
    <source>
        <dbReference type="ARBA" id="ARBA00022490"/>
    </source>
</evidence>
<dbReference type="GO" id="GO:0005829">
    <property type="term" value="C:cytosol"/>
    <property type="evidence" value="ECO:0007669"/>
    <property type="project" value="TreeGrafter"/>
</dbReference>
<evidence type="ECO:0000256" key="6">
    <source>
        <dbReference type="ARBA" id="ARBA00023004"/>
    </source>
</evidence>
<dbReference type="SFLD" id="SFLDG01082">
    <property type="entry name" value="B12-binding_domain_containing"/>
    <property type="match status" value="1"/>
</dbReference>
<dbReference type="GO" id="GO:0006400">
    <property type="term" value="P:tRNA modification"/>
    <property type="evidence" value="ECO:0007669"/>
    <property type="project" value="InterPro"/>
</dbReference>
<dbReference type="InterPro" id="IPR058240">
    <property type="entry name" value="rSAM_sf"/>
</dbReference>
<dbReference type="HAMAP" id="MF_01865">
    <property type="entry name" value="MTTase_RimO"/>
    <property type="match status" value="1"/>
</dbReference>
<keyword evidence="6 8" id="KW-0408">Iron</keyword>
<dbReference type="NCBIfam" id="TIGR00089">
    <property type="entry name" value="MiaB/RimO family radical SAM methylthiotransferase"/>
    <property type="match status" value="1"/>
</dbReference>
<comment type="caution">
    <text evidence="11">The sequence shown here is derived from an EMBL/GenBank/DDBJ whole genome shotgun (WGS) entry which is preliminary data.</text>
</comment>
<keyword evidence="4 8" id="KW-0949">S-adenosyl-L-methionine</keyword>
<dbReference type="CDD" id="cd01335">
    <property type="entry name" value="Radical_SAM"/>
    <property type="match status" value="1"/>
</dbReference>
<keyword evidence="7 8" id="KW-0411">Iron-sulfur</keyword>
<dbReference type="GO" id="GO:0046872">
    <property type="term" value="F:metal ion binding"/>
    <property type="evidence" value="ECO:0007669"/>
    <property type="project" value="UniProtKB-KW"/>
</dbReference>
<dbReference type="InterPro" id="IPR002792">
    <property type="entry name" value="TRAM_dom"/>
</dbReference>
<dbReference type="InterPro" id="IPR007197">
    <property type="entry name" value="rSAM"/>
</dbReference>
<dbReference type="PROSITE" id="PS01278">
    <property type="entry name" value="MTTASE_RADICAL"/>
    <property type="match status" value="1"/>
</dbReference>
<keyword evidence="3 8" id="KW-0808">Transferase</keyword>
<comment type="cofactor">
    <cofactor evidence="8">
        <name>[4Fe-4S] cluster</name>
        <dbReference type="ChEBI" id="CHEBI:49883"/>
    </cofactor>
    <text evidence="8">Binds 2 [4Fe-4S] clusters. One cluster is coordinated with 3 cysteines and an exchangeable S-adenosyl-L-methionine.</text>
</comment>
<comment type="catalytic activity">
    <reaction evidence="8">
        <text>L-aspartate(89)-[ribosomal protein uS12]-hydrogen + (sulfur carrier)-SH + AH2 + 2 S-adenosyl-L-methionine = 3-methylsulfanyl-L-aspartate(89)-[ribosomal protein uS12]-hydrogen + (sulfur carrier)-H + 5'-deoxyadenosine + L-methionine + A + S-adenosyl-L-homocysteine + 2 H(+)</text>
        <dbReference type="Rhea" id="RHEA:37087"/>
        <dbReference type="Rhea" id="RHEA-COMP:10460"/>
        <dbReference type="Rhea" id="RHEA-COMP:10461"/>
        <dbReference type="Rhea" id="RHEA-COMP:14737"/>
        <dbReference type="Rhea" id="RHEA-COMP:14739"/>
        <dbReference type="ChEBI" id="CHEBI:13193"/>
        <dbReference type="ChEBI" id="CHEBI:15378"/>
        <dbReference type="ChEBI" id="CHEBI:17319"/>
        <dbReference type="ChEBI" id="CHEBI:17499"/>
        <dbReference type="ChEBI" id="CHEBI:29917"/>
        <dbReference type="ChEBI" id="CHEBI:29961"/>
        <dbReference type="ChEBI" id="CHEBI:57844"/>
        <dbReference type="ChEBI" id="CHEBI:57856"/>
        <dbReference type="ChEBI" id="CHEBI:59789"/>
        <dbReference type="ChEBI" id="CHEBI:64428"/>
        <dbReference type="ChEBI" id="CHEBI:73599"/>
        <dbReference type="EC" id="2.8.4.4"/>
    </reaction>
</comment>
<dbReference type="Pfam" id="PF00919">
    <property type="entry name" value="UPF0004"/>
    <property type="match status" value="1"/>
</dbReference>
<protein>
    <recommendedName>
        <fullName evidence="8">Ribosomal protein uS12 methylthiotransferase RimO</fullName>
        <shortName evidence="8">uS12 MTTase</shortName>
        <shortName evidence="8">uS12 methylthiotransferase</shortName>
        <ecNumber evidence="8">2.8.4.4</ecNumber>
    </recommendedName>
    <alternativeName>
        <fullName evidence="8">Ribosomal protein uS12 (aspartate-C(3))-methylthiotransferase</fullName>
    </alternativeName>
    <alternativeName>
        <fullName evidence="8">Ribosome maturation factor RimO</fullName>
    </alternativeName>
</protein>
<keyword evidence="2 8" id="KW-0963">Cytoplasm</keyword>
<gene>
    <name evidence="8 11" type="primary">rimO</name>
    <name evidence="11" type="ORF">HY912_09445</name>
</gene>
<evidence type="ECO:0000313" key="12">
    <source>
        <dbReference type="Proteomes" id="UP000807825"/>
    </source>
</evidence>
<dbReference type="PANTHER" id="PTHR43837:SF1">
    <property type="entry name" value="RIBOSOMAL PROTEIN US12 METHYLTHIOTRANSFERASE RIMO"/>
    <property type="match status" value="1"/>
</dbReference>
<dbReference type="SFLD" id="SFLDG01061">
    <property type="entry name" value="methylthiotransferase"/>
    <property type="match status" value="1"/>
</dbReference>
<evidence type="ECO:0000256" key="7">
    <source>
        <dbReference type="ARBA" id="ARBA00023014"/>
    </source>
</evidence>
<dbReference type="GO" id="GO:0051539">
    <property type="term" value="F:4 iron, 4 sulfur cluster binding"/>
    <property type="evidence" value="ECO:0007669"/>
    <property type="project" value="UniProtKB-UniRule"/>
</dbReference>